<keyword evidence="3" id="KW-0812">Transmembrane</keyword>
<evidence type="ECO:0000256" key="2">
    <source>
        <dbReference type="SAM" id="MobiDB-lite"/>
    </source>
</evidence>
<proteinExistence type="inferred from homology"/>
<name>A0A5N5ZWM5_9ACTN</name>
<evidence type="ECO:0000256" key="1">
    <source>
        <dbReference type="ARBA" id="ARBA00006068"/>
    </source>
</evidence>
<protein>
    <submittedName>
        <fullName evidence="5">LytR family transcriptional regulator</fullName>
    </submittedName>
</protein>
<dbReference type="Proteomes" id="UP000314251">
    <property type="component" value="Unassembled WGS sequence"/>
</dbReference>
<feature type="domain" description="Cell envelope-related transcriptional attenuator" evidence="4">
    <location>
        <begin position="189"/>
        <end position="342"/>
    </location>
</feature>
<evidence type="ECO:0000313" key="6">
    <source>
        <dbReference type="Proteomes" id="UP000314251"/>
    </source>
</evidence>
<sequence length="433" mass="47454">MSDWPDGWSDDDQDRSRYGRGRGNATPESARVMPHVNRPPRQRSPQHDSYAAPARPAGPGRDANQAPGYDSGWNEGRVYRGAGQQPPPPDAPGQRPQGPGPDRPKPPPRWGRRIGFSALALVLVLVVVATATYFWADGKLNRDVDLEALEDRPEPGEGTNFLIVGSDSREGLSEEQRDELSTGNASGSRTDTIMILHVGSNGNTMVSLPRDSWVTIPEFTGSESGNRIPEQQQKINAAFSIEGPWLLARTIEYNLDIHIDHYVEIGFGGFANVVDALGGVEMCFDEPIQDENSGADFEAGCHQLNGAESLAFNRQRYQEAEGDLGRTRNQQNFLGTLAGQAASPSTLFNPFRLYPTLNATVEALTVDTNMSLWDLRSMFWAMRGAERMNMPVADPGYAAPDGSSAVLWDEEQVEALMAQLRNDEEVTVGVEEE</sequence>
<dbReference type="NCBIfam" id="TIGR00350">
    <property type="entry name" value="lytR_cpsA_psr"/>
    <property type="match status" value="1"/>
</dbReference>
<dbReference type="InterPro" id="IPR050922">
    <property type="entry name" value="LytR/CpsA/Psr_CW_biosynth"/>
</dbReference>
<organism evidence="5 6">
    <name type="scientific">Streptomyces mimosae</name>
    <dbReference type="NCBI Taxonomy" id="2586635"/>
    <lineage>
        <taxon>Bacteria</taxon>
        <taxon>Bacillati</taxon>
        <taxon>Actinomycetota</taxon>
        <taxon>Actinomycetes</taxon>
        <taxon>Kitasatosporales</taxon>
        <taxon>Streptomycetaceae</taxon>
        <taxon>Streptomyces</taxon>
    </lineage>
</organism>
<keyword evidence="3" id="KW-0472">Membrane</keyword>
<feature type="transmembrane region" description="Helical" evidence="3">
    <location>
        <begin position="114"/>
        <end position="136"/>
    </location>
</feature>
<dbReference type="InterPro" id="IPR004474">
    <property type="entry name" value="LytR_CpsA_psr"/>
</dbReference>
<dbReference type="Gene3D" id="3.40.630.190">
    <property type="entry name" value="LCP protein"/>
    <property type="match status" value="1"/>
</dbReference>
<dbReference type="AlphaFoldDB" id="A0A5N5ZWM5"/>
<feature type="region of interest" description="Disordered" evidence="2">
    <location>
        <begin position="150"/>
        <end position="186"/>
    </location>
</feature>
<comment type="similarity">
    <text evidence="1">Belongs to the LytR/CpsA/Psr (LCP) family.</text>
</comment>
<accession>A0A5N5ZWM5</accession>
<dbReference type="Pfam" id="PF03816">
    <property type="entry name" value="LytR_cpsA_psr"/>
    <property type="match status" value="1"/>
</dbReference>
<feature type="region of interest" description="Disordered" evidence="2">
    <location>
        <begin position="1"/>
        <end position="111"/>
    </location>
</feature>
<dbReference type="PANTHER" id="PTHR33392">
    <property type="entry name" value="POLYISOPRENYL-TEICHOIC ACID--PEPTIDOGLYCAN TEICHOIC ACID TRANSFERASE TAGU"/>
    <property type="match status" value="1"/>
</dbReference>
<comment type="caution">
    <text evidence="5">The sequence shown here is derived from an EMBL/GenBank/DDBJ whole genome shotgun (WGS) entry which is preliminary data.</text>
</comment>
<evidence type="ECO:0000259" key="4">
    <source>
        <dbReference type="Pfam" id="PF03816"/>
    </source>
</evidence>
<evidence type="ECO:0000313" key="5">
    <source>
        <dbReference type="EMBL" id="KAB8160136.1"/>
    </source>
</evidence>
<dbReference type="OrthoDB" id="9782542at2"/>
<gene>
    <name evidence="5" type="ORF">FH607_027475</name>
</gene>
<reference evidence="5" key="1">
    <citation type="submission" date="2019-10" db="EMBL/GenBank/DDBJ databases">
        <title>Nonomuraea sp. nov., isolated from Phyllanthus amarus.</title>
        <authorList>
            <person name="Klykleung N."/>
            <person name="Tanasupawat S."/>
        </authorList>
    </citation>
    <scope>NUCLEOTIDE SEQUENCE [LARGE SCALE GENOMIC DNA]</scope>
    <source>
        <strain evidence="5">3MP-10</strain>
    </source>
</reference>
<keyword evidence="3" id="KW-1133">Transmembrane helix</keyword>
<feature type="compositionally biased region" description="Low complexity" evidence="2">
    <location>
        <begin position="51"/>
        <end position="61"/>
    </location>
</feature>
<dbReference type="PANTHER" id="PTHR33392:SF6">
    <property type="entry name" value="POLYISOPRENYL-TEICHOIC ACID--PEPTIDOGLYCAN TEICHOIC ACID TRANSFERASE TAGU"/>
    <property type="match status" value="1"/>
</dbReference>
<dbReference type="EMBL" id="VDLY02000023">
    <property type="protein sequence ID" value="KAB8160136.1"/>
    <property type="molecule type" value="Genomic_DNA"/>
</dbReference>
<feature type="compositionally biased region" description="Basic and acidic residues" evidence="2">
    <location>
        <begin position="167"/>
        <end position="180"/>
    </location>
</feature>
<keyword evidence="6" id="KW-1185">Reference proteome</keyword>
<dbReference type="RefSeq" id="WP_139674261.1">
    <property type="nucleotide sequence ID" value="NZ_VDLY02000023.1"/>
</dbReference>
<evidence type="ECO:0000256" key="3">
    <source>
        <dbReference type="SAM" id="Phobius"/>
    </source>
</evidence>